<organism evidence="1">
    <name type="scientific">Tanacetum cinerariifolium</name>
    <name type="common">Dalmatian daisy</name>
    <name type="synonym">Chrysanthemum cinerariifolium</name>
    <dbReference type="NCBI Taxonomy" id="118510"/>
    <lineage>
        <taxon>Eukaryota</taxon>
        <taxon>Viridiplantae</taxon>
        <taxon>Streptophyta</taxon>
        <taxon>Embryophyta</taxon>
        <taxon>Tracheophyta</taxon>
        <taxon>Spermatophyta</taxon>
        <taxon>Magnoliopsida</taxon>
        <taxon>eudicotyledons</taxon>
        <taxon>Gunneridae</taxon>
        <taxon>Pentapetalae</taxon>
        <taxon>asterids</taxon>
        <taxon>campanulids</taxon>
        <taxon>Asterales</taxon>
        <taxon>Asteraceae</taxon>
        <taxon>Asteroideae</taxon>
        <taxon>Anthemideae</taxon>
        <taxon>Anthemidinae</taxon>
        <taxon>Tanacetum</taxon>
    </lineage>
</organism>
<accession>A0A699Q5M4</accession>
<proteinExistence type="predicted"/>
<protein>
    <submittedName>
        <fullName evidence="1">Reverse transcriptase domain-containing protein</fullName>
    </submittedName>
</protein>
<gene>
    <name evidence="1" type="ORF">Tci_828722</name>
</gene>
<name>A0A699Q5M4_TANCI</name>
<reference evidence="1" key="1">
    <citation type="journal article" date="2019" name="Sci. Rep.">
        <title>Draft genome of Tanacetum cinerariifolium, the natural source of mosquito coil.</title>
        <authorList>
            <person name="Yamashiro T."/>
            <person name="Shiraishi A."/>
            <person name="Satake H."/>
            <person name="Nakayama K."/>
        </authorList>
    </citation>
    <scope>NUCLEOTIDE SEQUENCE</scope>
</reference>
<dbReference type="AlphaFoldDB" id="A0A699Q5M4"/>
<comment type="caution">
    <text evidence="1">The sequence shown here is derived from an EMBL/GenBank/DDBJ whole genome shotgun (WGS) entry which is preliminary data.</text>
</comment>
<dbReference type="EMBL" id="BKCJ010970769">
    <property type="protein sequence ID" value="GFC56752.1"/>
    <property type="molecule type" value="Genomic_DNA"/>
</dbReference>
<keyword evidence="1" id="KW-0695">RNA-directed DNA polymerase</keyword>
<dbReference type="GO" id="GO:0003964">
    <property type="term" value="F:RNA-directed DNA polymerase activity"/>
    <property type="evidence" value="ECO:0007669"/>
    <property type="project" value="UniProtKB-KW"/>
</dbReference>
<keyword evidence="1" id="KW-0808">Transferase</keyword>
<feature type="non-terminal residue" evidence="1">
    <location>
        <position position="1"/>
    </location>
</feature>
<evidence type="ECO:0000313" key="1">
    <source>
        <dbReference type="EMBL" id="GFC56752.1"/>
    </source>
</evidence>
<keyword evidence="1" id="KW-0548">Nucleotidyltransferase</keyword>
<sequence length="73" mass="7966">AKGCHVFLAQISAAQEDAKPKRKHVKDVPIVQDFPEVFPGNLPGLPPARRKIPDRFNSRSCTCGPSAIPLSFI</sequence>